<keyword evidence="4" id="KW-1185">Reference proteome</keyword>
<organism evidence="3 4">
    <name type="scientific">Cellulomonas chengniuliangii</name>
    <dbReference type="NCBI Taxonomy" id="2968084"/>
    <lineage>
        <taxon>Bacteria</taxon>
        <taxon>Bacillati</taxon>
        <taxon>Actinomycetota</taxon>
        <taxon>Actinomycetes</taxon>
        <taxon>Micrococcales</taxon>
        <taxon>Cellulomonadaceae</taxon>
        <taxon>Cellulomonas</taxon>
    </lineage>
</organism>
<dbReference type="PANTHER" id="PTHR37313:SF4">
    <property type="entry name" value="CONSERVED MEMBRANE PROTEIN-RELATED"/>
    <property type="match status" value="1"/>
</dbReference>
<sequence>MPDHSHRRSFRAARGTISVALVLALSGALFAANARLTRDGDERRPQNLVDLARLEEGRTQRLTDEAVALRAQVATLLDEEARISGLQLPTPDDTERVVSAKAPVTGSGLVIRLDDAPIRGTTANVDADLLVVHQQDIQAVMNALWAGGAEAMTLMGQRVISTSAVRCIGAVLYMHGLRYSPPYTFEVIGDPDRLLAALEQDRVVSRYRDYVDAYGLGWSVSVQDNLELPAYEGPTDLAHARVPEGVEALSTSVQNASHGQTAGSRRNVDEDGA</sequence>
<evidence type="ECO:0000313" key="4">
    <source>
        <dbReference type="Proteomes" id="UP001316189"/>
    </source>
</evidence>
<dbReference type="InterPro" id="IPR010273">
    <property type="entry name" value="DUF881"/>
</dbReference>
<feature type="region of interest" description="Disordered" evidence="2">
    <location>
        <begin position="249"/>
        <end position="273"/>
    </location>
</feature>
<evidence type="ECO:0000313" key="3">
    <source>
        <dbReference type="EMBL" id="UUI75373.1"/>
    </source>
</evidence>
<dbReference type="RefSeq" id="WP_227568548.1">
    <property type="nucleotide sequence ID" value="NZ_CP101988.1"/>
</dbReference>
<dbReference type="PANTHER" id="PTHR37313">
    <property type="entry name" value="UPF0749 PROTEIN RV1825"/>
    <property type="match status" value="1"/>
</dbReference>
<gene>
    <name evidence="3" type="ORF">NP064_00090</name>
</gene>
<evidence type="ECO:0000256" key="1">
    <source>
        <dbReference type="ARBA" id="ARBA00009108"/>
    </source>
</evidence>
<name>A0ABY5KZX1_9CELL</name>
<protein>
    <submittedName>
        <fullName evidence="3">DUF881 domain-containing protein</fullName>
    </submittedName>
</protein>
<dbReference type="Proteomes" id="UP001316189">
    <property type="component" value="Chromosome"/>
</dbReference>
<dbReference type="EMBL" id="CP101988">
    <property type="protein sequence ID" value="UUI75373.1"/>
    <property type="molecule type" value="Genomic_DNA"/>
</dbReference>
<feature type="compositionally biased region" description="Polar residues" evidence="2">
    <location>
        <begin position="249"/>
        <end position="264"/>
    </location>
</feature>
<comment type="similarity">
    <text evidence="1">Belongs to the UPF0749 family.</text>
</comment>
<proteinExistence type="inferred from homology"/>
<evidence type="ECO:0000256" key="2">
    <source>
        <dbReference type="SAM" id="MobiDB-lite"/>
    </source>
</evidence>
<reference evidence="3 4" key="1">
    <citation type="submission" date="2022-07" db="EMBL/GenBank/DDBJ databases">
        <title>Novel species in genus cellulomonas.</title>
        <authorList>
            <person name="Ye L."/>
        </authorList>
    </citation>
    <scope>NUCLEOTIDE SEQUENCE [LARGE SCALE GENOMIC DNA]</scope>
    <source>
        <strain evidence="4">zg-Y338</strain>
    </source>
</reference>
<dbReference type="Pfam" id="PF05949">
    <property type="entry name" value="DUF881"/>
    <property type="match status" value="1"/>
</dbReference>
<accession>A0ABY5KZX1</accession>
<dbReference type="Gene3D" id="3.30.70.1880">
    <property type="entry name" value="Protein of unknown function DUF881"/>
    <property type="match status" value="1"/>
</dbReference>